<keyword evidence="2" id="KW-1185">Reference proteome</keyword>
<gene>
    <name evidence="1" type="ORF">ACELLULO517_28150</name>
</gene>
<protein>
    <submittedName>
        <fullName evidence="1">Uncharacterized protein</fullName>
    </submittedName>
</protein>
<sequence length="50" mass="5672">MLGFKRFKAASITLAEIELMRRIYKGQFDLGKLRIEGTTTPDIWNAVLSA</sequence>
<dbReference type="Proteomes" id="UP000721844">
    <property type="component" value="Unassembled WGS sequence"/>
</dbReference>
<evidence type="ECO:0000313" key="1">
    <source>
        <dbReference type="EMBL" id="MCB8884117.1"/>
    </source>
</evidence>
<organism evidence="1 2">
    <name type="scientific">Acidisoma cellulosilyticum</name>
    <dbReference type="NCBI Taxonomy" id="2802395"/>
    <lineage>
        <taxon>Bacteria</taxon>
        <taxon>Pseudomonadati</taxon>
        <taxon>Pseudomonadota</taxon>
        <taxon>Alphaproteobacteria</taxon>
        <taxon>Acetobacterales</taxon>
        <taxon>Acidocellaceae</taxon>
        <taxon>Acidisoma</taxon>
    </lineage>
</organism>
<reference evidence="1 2" key="1">
    <citation type="journal article" date="2021" name="Microorganisms">
        <title>Acidisoma silvae sp. nov. and Acidisomacellulosilytica sp. nov., Two Acidophilic Bacteria Isolated from Decaying Wood, Hydrolyzing Cellulose and Producing Poly-3-hydroxybutyrate.</title>
        <authorList>
            <person name="Mieszkin S."/>
            <person name="Pouder E."/>
            <person name="Uroz S."/>
            <person name="Simon-Colin C."/>
            <person name="Alain K."/>
        </authorList>
    </citation>
    <scope>NUCLEOTIDE SEQUENCE [LARGE SCALE GENOMIC DNA]</scope>
    <source>
        <strain evidence="1 2">HW T5.17</strain>
    </source>
</reference>
<comment type="caution">
    <text evidence="1">The sequence shown here is derived from an EMBL/GenBank/DDBJ whole genome shotgun (WGS) entry which is preliminary data.</text>
</comment>
<dbReference type="EMBL" id="JAESVA010000030">
    <property type="protein sequence ID" value="MCB8884117.1"/>
    <property type="molecule type" value="Genomic_DNA"/>
</dbReference>
<accession>A0A964E727</accession>
<proteinExistence type="predicted"/>
<evidence type="ECO:0000313" key="2">
    <source>
        <dbReference type="Proteomes" id="UP000721844"/>
    </source>
</evidence>
<name>A0A964E727_9PROT</name>
<dbReference type="AlphaFoldDB" id="A0A964E727"/>